<keyword evidence="3" id="KW-0805">Transcription regulation</keyword>
<dbReference type="EMBL" id="KZ826232">
    <property type="protein sequence ID" value="PYH87483.1"/>
    <property type="molecule type" value="Genomic_DNA"/>
</dbReference>
<dbReference type="PANTHER" id="PTHR46910:SF37">
    <property type="entry name" value="ZN(II)2CYS6 TRANSCRIPTION FACTOR (EUROFUNG)"/>
    <property type="match status" value="1"/>
</dbReference>
<evidence type="ECO:0000256" key="4">
    <source>
        <dbReference type="ARBA" id="ARBA00023125"/>
    </source>
</evidence>
<dbReference type="Pfam" id="PF00172">
    <property type="entry name" value="Zn_clus"/>
    <property type="match status" value="1"/>
</dbReference>
<dbReference type="InterPro" id="IPR050987">
    <property type="entry name" value="AtrR-like"/>
</dbReference>
<dbReference type="OrthoDB" id="4116913at2759"/>
<comment type="subcellular location">
    <subcellularLocation>
        <location evidence="1">Nucleus</location>
    </subcellularLocation>
</comment>
<keyword evidence="5" id="KW-0804">Transcription</keyword>
<dbReference type="CDD" id="cd00067">
    <property type="entry name" value="GAL4"/>
    <property type="match status" value="1"/>
</dbReference>
<dbReference type="Proteomes" id="UP000247810">
    <property type="component" value="Unassembled WGS sequence"/>
</dbReference>
<evidence type="ECO:0000256" key="5">
    <source>
        <dbReference type="ARBA" id="ARBA00023163"/>
    </source>
</evidence>
<name>A0A319D8W3_9EURO</name>
<evidence type="ECO:0000259" key="7">
    <source>
        <dbReference type="PROSITE" id="PS50048"/>
    </source>
</evidence>
<dbReference type="InterPro" id="IPR001138">
    <property type="entry name" value="Zn2Cys6_DnaBD"/>
</dbReference>
<dbReference type="GO" id="GO:0000981">
    <property type="term" value="F:DNA-binding transcription factor activity, RNA polymerase II-specific"/>
    <property type="evidence" value="ECO:0007669"/>
    <property type="project" value="InterPro"/>
</dbReference>
<dbReference type="PROSITE" id="PS50048">
    <property type="entry name" value="ZN2_CY6_FUNGAL_2"/>
    <property type="match status" value="1"/>
</dbReference>
<dbReference type="CDD" id="cd12148">
    <property type="entry name" value="fungal_TF_MHR"/>
    <property type="match status" value="1"/>
</dbReference>
<dbReference type="PANTHER" id="PTHR46910">
    <property type="entry name" value="TRANSCRIPTION FACTOR PDR1"/>
    <property type="match status" value="1"/>
</dbReference>
<evidence type="ECO:0000313" key="8">
    <source>
        <dbReference type="EMBL" id="PYH87483.1"/>
    </source>
</evidence>
<keyword evidence="2" id="KW-0479">Metal-binding</keyword>
<dbReference type="GO" id="GO:0009893">
    <property type="term" value="P:positive regulation of metabolic process"/>
    <property type="evidence" value="ECO:0007669"/>
    <property type="project" value="UniProtKB-ARBA"/>
</dbReference>
<dbReference type="GO" id="GO:0008270">
    <property type="term" value="F:zinc ion binding"/>
    <property type="evidence" value="ECO:0007669"/>
    <property type="project" value="InterPro"/>
</dbReference>
<feature type="domain" description="Zn(2)-C6 fungal-type" evidence="7">
    <location>
        <begin position="20"/>
        <end position="50"/>
    </location>
</feature>
<keyword evidence="9" id="KW-1185">Reference proteome</keyword>
<evidence type="ECO:0000256" key="2">
    <source>
        <dbReference type="ARBA" id="ARBA00022723"/>
    </source>
</evidence>
<dbReference type="Pfam" id="PF04082">
    <property type="entry name" value="Fungal_trans"/>
    <property type="match status" value="1"/>
</dbReference>
<protein>
    <recommendedName>
        <fullName evidence="7">Zn(2)-C6 fungal-type domain-containing protein</fullName>
    </recommendedName>
</protein>
<organism evidence="8 9">
    <name type="scientific">Aspergillus ellipticus CBS 707.79</name>
    <dbReference type="NCBI Taxonomy" id="1448320"/>
    <lineage>
        <taxon>Eukaryota</taxon>
        <taxon>Fungi</taxon>
        <taxon>Dikarya</taxon>
        <taxon>Ascomycota</taxon>
        <taxon>Pezizomycotina</taxon>
        <taxon>Eurotiomycetes</taxon>
        <taxon>Eurotiomycetidae</taxon>
        <taxon>Eurotiales</taxon>
        <taxon>Aspergillaceae</taxon>
        <taxon>Aspergillus</taxon>
        <taxon>Aspergillus subgen. Circumdati</taxon>
    </lineage>
</organism>
<dbReference type="AlphaFoldDB" id="A0A319D8W3"/>
<keyword evidence="6" id="KW-0539">Nucleus</keyword>
<evidence type="ECO:0000313" key="9">
    <source>
        <dbReference type="Proteomes" id="UP000247810"/>
    </source>
</evidence>
<dbReference type="VEuPathDB" id="FungiDB:BO71DRAFT_367226"/>
<evidence type="ECO:0000256" key="6">
    <source>
        <dbReference type="ARBA" id="ARBA00023242"/>
    </source>
</evidence>
<evidence type="ECO:0000256" key="1">
    <source>
        <dbReference type="ARBA" id="ARBA00004123"/>
    </source>
</evidence>
<dbReference type="InterPro" id="IPR036864">
    <property type="entry name" value="Zn2-C6_fun-type_DNA-bd_sf"/>
</dbReference>
<sequence length="578" mass="65353">MHSAVSIEKPRRRRQRACRACDSCFKKKIHCDAATPKCNWCYHHDLPCTFSRNRETSRAPKNNRARQSSFIEAHPVQKASNIQLDLPSNQQGSPSVLGFRTRDNLHVGGHVLGNLCTFNGLPFFSPSGQQWVKSRTGEDVDQAYFSPRPSESIEATYAGSSRPVGLPDKDLVYYMLDEWEAQVFSKLFPFINRAFFDSTIDAAYHDKVSVLSPGTASARACIFAFTTLCLSSSHIQPDSRLMRVEDYVHEAYRWLPALFLEALALDGLQALAMLTISSFSMLGNAHLVEMSLSAAPRFVIHLGGQLAPVYINDHQFKLSLHVRNLFWICYLCDKEFSLRTGYPPCIDDNQFDLTLPETTSEGSSPQFVSCLRIALLQSKIYHGLYSMKALRQTDAQLLGIIRDLDNDLEVWRSSIPPDSRPRFSERETCAFSTSDTIFQLQYLYCMAMIHQASGRCSSWVQNKDTSEAGSSLAISVEASRSLLQKLLENRLHLDRNNFRFCLPYFTTAICHVFCSILLKPLGPGSQDDRLLITSVPRYIRSRLSAEMTITIQQINVFEGFVMELERLSQCAIRNAQRA</sequence>
<dbReference type="SMART" id="SM00906">
    <property type="entry name" value="Fungal_trans"/>
    <property type="match status" value="1"/>
</dbReference>
<proteinExistence type="predicted"/>
<dbReference type="GO" id="GO:0005634">
    <property type="term" value="C:nucleus"/>
    <property type="evidence" value="ECO:0007669"/>
    <property type="project" value="UniProtKB-SubCell"/>
</dbReference>
<dbReference type="GO" id="GO:0006351">
    <property type="term" value="P:DNA-templated transcription"/>
    <property type="evidence" value="ECO:0007669"/>
    <property type="project" value="InterPro"/>
</dbReference>
<reference evidence="8 9" key="1">
    <citation type="submission" date="2018-02" db="EMBL/GenBank/DDBJ databases">
        <title>The genomes of Aspergillus section Nigri reveals drivers in fungal speciation.</title>
        <authorList>
            <consortium name="DOE Joint Genome Institute"/>
            <person name="Vesth T.C."/>
            <person name="Nybo J."/>
            <person name="Theobald S."/>
            <person name="Brandl J."/>
            <person name="Frisvad J.C."/>
            <person name="Nielsen K.F."/>
            <person name="Lyhne E.K."/>
            <person name="Kogle M.E."/>
            <person name="Kuo A."/>
            <person name="Riley R."/>
            <person name="Clum A."/>
            <person name="Nolan M."/>
            <person name="Lipzen A."/>
            <person name="Salamov A."/>
            <person name="Henrissat B."/>
            <person name="Wiebenga A."/>
            <person name="De vries R.P."/>
            <person name="Grigoriev I.V."/>
            <person name="Mortensen U.H."/>
            <person name="Andersen M.R."/>
            <person name="Baker S.E."/>
        </authorList>
    </citation>
    <scope>NUCLEOTIDE SEQUENCE [LARGE SCALE GENOMIC DNA]</scope>
    <source>
        <strain evidence="8 9">CBS 707.79</strain>
    </source>
</reference>
<keyword evidence="4" id="KW-0238">DNA-binding</keyword>
<dbReference type="Gene3D" id="4.10.240.10">
    <property type="entry name" value="Zn(2)-C6 fungal-type DNA-binding domain"/>
    <property type="match status" value="1"/>
</dbReference>
<dbReference type="SUPFAM" id="SSF57701">
    <property type="entry name" value="Zn2/Cys6 DNA-binding domain"/>
    <property type="match status" value="1"/>
</dbReference>
<accession>A0A319D8W3</accession>
<gene>
    <name evidence="8" type="ORF">BO71DRAFT_367226</name>
</gene>
<dbReference type="STRING" id="1448320.A0A319D8W3"/>
<evidence type="ECO:0000256" key="3">
    <source>
        <dbReference type="ARBA" id="ARBA00023015"/>
    </source>
</evidence>
<dbReference type="GO" id="GO:0003677">
    <property type="term" value="F:DNA binding"/>
    <property type="evidence" value="ECO:0007669"/>
    <property type="project" value="UniProtKB-KW"/>
</dbReference>
<dbReference type="InterPro" id="IPR007219">
    <property type="entry name" value="XnlR_reg_dom"/>
</dbReference>